<evidence type="ECO:0000256" key="7">
    <source>
        <dbReference type="ARBA" id="ARBA00023018"/>
    </source>
</evidence>
<evidence type="ECO:0000313" key="16">
    <source>
        <dbReference type="Proteomes" id="UP000808372"/>
    </source>
</evidence>
<dbReference type="PROSITE" id="PS51258">
    <property type="entry name" value="MHD1"/>
    <property type="match status" value="1"/>
</dbReference>
<evidence type="ECO:0000256" key="6">
    <source>
        <dbReference type="ARBA" id="ARBA00022927"/>
    </source>
</evidence>
<keyword evidence="7" id="KW-0770">Synapse</keyword>
<evidence type="ECO:0000259" key="14">
    <source>
        <dbReference type="PROSITE" id="PS50004"/>
    </source>
</evidence>
<dbReference type="PANTHER" id="PTHR12166">
    <property type="entry name" value="CALCIUM-DEPENDENT SECRETION ACTIVATOR"/>
    <property type="match status" value="1"/>
</dbReference>
<keyword evidence="3" id="KW-0268">Exocytosis</keyword>
<dbReference type="PROSITE" id="PS50003">
    <property type="entry name" value="PH_DOMAIN"/>
    <property type="match status" value="1"/>
</dbReference>
<gene>
    <name evidence="17" type="primary">LOC120052381</name>
</gene>
<keyword evidence="8" id="KW-0446">Lipid-binding</keyword>
<dbReference type="GeneID" id="120052381"/>
<dbReference type="SMART" id="SM00233">
    <property type="entry name" value="PH"/>
    <property type="match status" value="1"/>
</dbReference>
<dbReference type="GO" id="GO:0045921">
    <property type="term" value="P:positive regulation of exocytosis"/>
    <property type="evidence" value="ECO:0007669"/>
    <property type="project" value="TreeGrafter"/>
</dbReference>
<dbReference type="CDD" id="cd01234">
    <property type="entry name" value="PH_CADPS"/>
    <property type="match status" value="1"/>
</dbReference>
<dbReference type="InterPro" id="IPR010439">
    <property type="entry name" value="MUN_dom"/>
</dbReference>
<dbReference type="SMART" id="SM01145">
    <property type="entry name" value="DUF1041"/>
    <property type="match status" value="1"/>
</dbReference>
<keyword evidence="9" id="KW-0472">Membrane</keyword>
<keyword evidence="5" id="KW-0106">Calcium</keyword>
<dbReference type="InterPro" id="IPR011993">
    <property type="entry name" value="PH-like_dom_sf"/>
</dbReference>
<evidence type="ECO:0000256" key="2">
    <source>
        <dbReference type="ARBA" id="ARBA00022448"/>
    </source>
</evidence>
<dbReference type="Gene3D" id="2.30.29.30">
    <property type="entry name" value="Pleckstrin-homology domain (PH domain)/Phosphotyrosine-binding domain (PTB)"/>
    <property type="match status" value="1"/>
</dbReference>
<keyword evidence="4" id="KW-0479">Metal-binding</keyword>
<dbReference type="GO" id="GO:0008289">
    <property type="term" value="F:lipid binding"/>
    <property type="evidence" value="ECO:0007669"/>
    <property type="project" value="UniProtKB-KW"/>
</dbReference>
<dbReference type="InterPro" id="IPR001849">
    <property type="entry name" value="PH_domain"/>
</dbReference>
<dbReference type="RefSeq" id="XP_038855179.1">
    <property type="nucleotide sequence ID" value="XM_038999251.1"/>
</dbReference>
<feature type="compositionally biased region" description="Basic and acidic residues" evidence="12">
    <location>
        <begin position="55"/>
        <end position="68"/>
    </location>
</feature>
<sequence length="1246" mass="142814">MLDPSSSEDSGGEIDEDTEVPKDSTKKPSTSSGQGGKHKRPPADQPQAESPSAGDEQKNEKERLQKEEAERKSKLQIYVFVLRCIAYPFNAKQPTDMARRQQKLNKQQLQAVKDHFLAFLNGETQIVADEAFCNAVRSYYEGFLNSERVSRMVQSGGCSACDFRDVFKKNIERRVRSLPEIDGLSKETVLSSWIAKYDAIYRGDEDLRRQPQRMHLSAVSELILSKEQLYEMFQLILGIKKFEHQLLYNACQLDNVDEQAAQIRRELDGRQQLAERVAKERKYPKFVSKDMEAMYIEELRSSVNLLMANLESLPVAKGGPDFKQKLKRSTMNNSFLDMGEETEFLSKSDVVLSFTLEIVIVEVQGLKSVAPNRIVYCTMEVEGGEKLQTDQAEASRPQWGTQGDFMTTHPLPMVKVKLFTESTGVLALEDKELGRVILNPTTNGPKQAELHKMVVSKSSQDSELKIKLAVRMDKPPNMKHSGYLYALGQRVWKRWKRRYLVLVQVSQYTFAMCSYREKKSEPHELMQLEGYTVDYSDPQPGLQGGRVFFSAVKEGDLVVFASDDEQDRMLWVQAIYRATGQSYKPVPPTQIQRQNCRGGNPQPDAPISLLSLDRSQRQGVEDLISAVPCRFDHAALFPMLQKRTLQHRMNDSFSCLGWFSPGQVFVLDEYCARYGVRGCHRHLSYLRDLMDYSENNTLVDPTLLHYSYAFCASHIHGNRPDGIGTVTEEEREQFEDIRSRLLSLLDNQIIHFRYCFPFGRPDGALKATLSLLERVLMKDITTPVPPEEMKKMVKKCLEKAALINYSQLTHYAQIEADAQAAPEKRLEDMMRLGELCIEVLQQNDEHHSEAFSWWPEMMAEHAETFLSLYTVDMDGALQVQPVDSWDSFPLFQLLNNFLRCDPHLCNGMFHKHLQDLFIPLVVRYIDLMESSIAQSIHRGFEQETWQSVNNGSATSEDLFWKLDALQMFVLDLHWPEPEFAKHLEQRLKLMASDMMEACVKRTKAAFDSKMQKASKSTDFRVSLSVCTMFNMLMDAKKQCAKLCVLDSDQEIDKQWQQYHSKIDVLIDDAFKDMISSMVTKFAGVLDGVLAKLSRYDEGTFFSSILSFTVKAAAKYVDVPKPGMDLADTYITFVRQNQDILRDRVNEEMYIEKLFDQWYTSSMKGVCAWLTDRLDLQLHMYQLKTLIKMVKKTYRDFRLQGVLDGTLNNKSYETVYNRLTVEEATMAVKAGDGLQGITMRDSDEEDG</sequence>
<dbReference type="FunFam" id="1.10.357.50:FF:000002">
    <property type="entry name" value="calcium-dependent secretion activator 2 isoform X7"/>
    <property type="match status" value="1"/>
</dbReference>
<dbReference type="KEGG" id="snh:120052381"/>
<dbReference type="GO" id="GO:1990504">
    <property type="term" value="P:dense core granule exocytosis"/>
    <property type="evidence" value="ECO:0007669"/>
    <property type="project" value="InterPro"/>
</dbReference>
<dbReference type="Proteomes" id="UP000808372">
    <property type="component" value="Chromosome 8"/>
</dbReference>
<dbReference type="Pfam" id="PF00169">
    <property type="entry name" value="PH"/>
    <property type="match status" value="1"/>
</dbReference>
<dbReference type="PANTHER" id="PTHR12166:SF7">
    <property type="entry name" value="CALCIUM-DEPENDENT SECRETION ACTIVATOR 2"/>
    <property type="match status" value="1"/>
</dbReference>
<dbReference type="AlphaFoldDB" id="A0A8U0UK45"/>
<dbReference type="Gene3D" id="1.10.357.50">
    <property type="match status" value="1"/>
</dbReference>
<evidence type="ECO:0000256" key="4">
    <source>
        <dbReference type="ARBA" id="ARBA00022723"/>
    </source>
</evidence>
<dbReference type="InterPro" id="IPR033227">
    <property type="entry name" value="CAPS"/>
</dbReference>
<dbReference type="GO" id="GO:0015031">
    <property type="term" value="P:protein transport"/>
    <property type="evidence" value="ECO:0007669"/>
    <property type="project" value="UniProtKB-KW"/>
</dbReference>
<keyword evidence="10" id="KW-0968">Cytoplasmic vesicle</keyword>
<keyword evidence="16" id="KW-1185">Reference proteome</keyword>
<feature type="domain" description="PH" evidence="13">
    <location>
        <begin position="477"/>
        <end position="580"/>
    </location>
</feature>
<evidence type="ECO:0000256" key="8">
    <source>
        <dbReference type="ARBA" id="ARBA00023121"/>
    </source>
</evidence>
<evidence type="ECO:0000256" key="9">
    <source>
        <dbReference type="ARBA" id="ARBA00023136"/>
    </source>
</evidence>
<protein>
    <submittedName>
        <fullName evidence="17">Calcium-dependent secretion activator 2-like</fullName>
    </submittedName>
</protein>
<organism evidence="16 17">
    <name type="scientific">Salvelinus namaycush</name>
    <name type="common">Lake trout</name>
    <name type="synonym">Salmo namaycush</name>
    <dbReference type="NCBI Taxonomy" id="8040"/>
    <lineage>
        <taxon>Eukaryota</taxon>
        <taxon>Metazoa</taxon>
        <taxon>Chordata</taxon>
        <taxon>Craniata</taxon>
        <taxon>Vertebrata</taxon>
        <taxon>Euteleostomi</taxon>
        <taxon>Actinopterygii</taxon>
        <taxon>Neopterygii</taxon>
        <taxon>Teleostei</taxon>
        <taxon>Protacanthopterygii</taxon>
        <taxon>Salmoniformes</taxon>
        <taxon>Salmonidae</taxon>
        <taxon>Salmoninae</taxon>
        <taxon>Salvelinus</taxon>
    </lineage>
</organism>
<dbReference type="FunFam" id="2.30.29.30:FF:000007">
    <property type="entry name" value="Calcium-dependent secretion activator 2 isoform B"/>
    <property type="match status" value="1"/>
</dbReference>
<feature type="domain" description="C2" evidence="14">
    <location>
        <begin position="337"/>
        <end position="454"/>
    </location>
</feature>
<evidence type="ECO:0000256" key="5">
    <source>
        <dbReference type="ARBA" id="ARBA00022837"/>
    </source>
</evidence>
<evidence type="ECO:0000256" key="12">
    <source>
        <dbReference type="SAM" id="MobiDB-lite"/>
    </source>
</evidence>
<feature type="region of interest" description="Disordered" evidence="12">
    <location>
        <begin position="1"/>
        <end position="68"/>
    </location>
</feature>
<reference evidence="17" key="1">
    <citation type="submission" date="2025-08" db="UniProtKB">
        <authorList>
            <consortium name="RefSeq"/>
        </authorList>
    </citation>
    <scope>IDENTIFICATION</scope>
    <source>
        <tissue evidence="17">White muscle</tissue>
    </source>
</reference>
<dbReference type="GO" id="GO:0098793">
    <property type="term" value="C:presynapse"/>
    <property type="evidence" value="ECO:0007669"/>
    <property type="project" value="GOC"/>
</dbReference>
<dbReference type="Pfam" id="PF06292">
    <property type="entry name" value="MUN"/>
    <property type="match status" value="2"/>
</dbReference>
<dbReference type="GO" id="GO:0098978">
    <property type="term" value="C:glutamatergic synapse"/>
    <property type="evidence" value="ECO:0007669"/>
    <property type="project" value="TreeGrafter"/>
</dbReference>
<keyword evidence="2" id="KW-0813">Transport</keyword>
<dbReference type="InterPro" id="IPR000008">
    <property type="entry name" value="C2_dom"/>
</dbReference>
<dbReference type="InterPro" id="IPR057457">
    <property type="entry name" value="CAPS_C2"/>
</dbReference>
<evidence type="ECO:0000256" key="10">
    <source>
        <dbReference type="ARBA" id="ARBA00023329"/>
    </source>
</evidence>
<evidence type="ECO:0000259" key="13">
    <source>
        <dbReference type="PROSITE" id="PS50003"/>
    </source>
</evidence>
<dbReference type="GO" id="GO:0046872">
    <property type="term" value="F:metal ion binding"/>
    <property type="evidence" value="ECO:0007669"/>
    <property type="project" value="UniProtKB-KW"/>
</dbReference>
<comment type="subcellular location">
    <subcellularLocation>
        <location evidence="1">Cytoplasmic vesicle membrane</location>
    </subcellularLocation>
    <subcellularLocation>
        <location evidence="11">Synapse</location>
    </subcellularLocation>
</comment>
<evidence type="ECO:0000259" key="15">
    <source>
        <dbReference type="PROSITE" id="PS51258"/>
    </source>
</evidence>
<evidence type="ECO:0000313" key="17">
    <source>
        <dbReference type="RefSeq" id="XP_038855179.1"/>
    </source>
</evidence>
<evidence type="ECO:0000256" key="11">
    <source>
        <dbReference type="ARBA" id="ARBA00034103"/>
    </source>
</evidence>
<dbReference type="GO" id="GO:0016079">
    <property type="term" value="P:synaptic vesicle exocytosis"/>
    <property type="evidence" value="ECO:0007669"/>
    <property type="project" value="InterPro"/>
</dbReference>
<dbReference type="SUPFAM" id="SSF50729">
    <property type="entry name" value="PH domain-like"/>
    <property type="match status" value="1"/>
</dbReference>
<dbReference type="PROSITE" id="PS50004">
    <property type="entry name" value="C2"/>
    <property type="match status" value="1"/>
</dbReference>
<dbReference type="GO" id="GO:0030659">
    <property type="term" value="C:cytoplasmic vesicle membrane"/>
    <property type="evidence" value="ECO:0007669"/>
    <property type="project" value="UniProtKB-SubCell"/>
</dbReference>
<keyword evidence="6" id="KW-0653">Protein transport</keyword>
<evidence type="ECO:0000256" key="3">
    <source>
        <dbReference type="ARBA" id="ARBA00022483"/>
    </source>
</evidence>
<feature type="domain" description="MHD1" evidence="15">
    <location>
        <begin position="871"/>
        <end position="1002"/>
    </location>
</feature>
<evidence type="ECO:0000256" key="1">
    <source>
        <dbReference type="ARBA" id="ARBA00004156"/>
    </source>
</evidence>
<dbReference type="InterPro" id="IPR014770">
    <property type="entry name" value="Munc13_1"/>
</dbReference>
<proteinExistence type="predicted"/>
<dbReference type="Pfam" id="PF25341">
    <property type="entry name" value="C2_CAPS"/>
    <property type="match status" value="1"/>
</dbReference>
<name>A0A8U0UK45_SALNM</name>
<accession>A0A8U0UK45</accession>